<feature type="non-terminal residue" evidence="1">
    <location>
        <position position="1"/>
    </location>
</feature>
<keyword evidence="2" id="KW-1185">Reference proteome</keyword>
<accession>A0A8S3ZYK2</accession>
<feature type="non-terminal residue" evidence="1">
    <location>
        <position position="49"/>
    </location>
</feature>
<evidence type="ECO:0000313" key="2">
    <source>
        <dbReference type="Proteomes" id="UP000678393"/>
    </source>
</evidence>
<reference evidence="1" key="1">
    <citation type="submission" date="2021-04" db="EMBL/GenBank/DDBJ databases">
        <authorList>
            <consortium name="Molecular Ecology Group"/>
        </authorList>
    </citation>
    <scope>NUCLEOTIDE SEQUENCE</scope>
</reference>
<proteinExistence type="predicted"/>
<evidence type="ECO:0000313" key="1">
    <source>
        <dbReference type="EMBL" id="CAG5134797.1"/>
    </source>
</evidence>
<name>A0A8S3ZYK2_9EUPU</name>
<dbReference type="Proteomes" id="UP000678393">
    <property type="component" value="Unassembled WGS sequence"/>
</dbReference>
<gene>
    <name evidence="1" type="ORF">CUNI_LOCUS20355</name>
</gene>
<protein>
    <submittedName>
        <fullName evidence="1">Uncharacterized protein</fullName>
    </submittedName>
</protein>
<dbReference type="OrthoDB" id="504708at2759"/>
<dbReference type="AlphaFoldDB" id="A0A8S3ZYK2"/>
<sequence length="49" mass="5343">CLAPPCPSRQYPGLWEVPVTTWIGDNNQACNTPDICVVGAGRWVATEQQ</sequence>
<dbReference type="EMBL" id="CAJHNH020007590">
    <property type="protein sequence ID" value="CAG5134797.1"/>
    <property type="molecule type" value="Genomic_DNA"/>
</dbReference>
<organism evidence="1 2">
    <name type="scientific">Candidula unifasciata</name>
    <dbReference type="NCBI Taxonomy" id="100452"/>
    <lineage>
        <taxon>Eukaryota</taxon>
        <taxon>Metazoa</taxon>
        <taxon>Spiralia</taxon>
        <taxon>Lophotrochozoa</taxon>
        <taxon>Mollusca</taxon>
        <taxon>Gastropoda</taxon>
        <taxon>Heterobranchia</taxon>
        <taxon>Euthyneura</taxon>
        <taxon>Panpulmonata</taxon>
        <taxon>Eupulmonata</taxon>
        <taxon>Stylommatophora</taxon>
        <taxon>Helicina</taxon>
        <taxon>Helicoidea</taxon>
        <taxon>Geomitridae</taxon>
        <taxon>Candidula</taxon>
    </lineage>
</organism>
<comment type="caution">
    <text evidence="1">The sequence shown here is derived from an EMBL/GenBank/DDBJ whole genome shotgun (WGS) entry which is preliminary data.</text>
</comment>